<dbReference type="PANTHER" id="PTHR33048:SF158">
    <property type="entry name" value="MEMBRANE PROTEIN PTH11-LIKE, PUTATIVE-RELATED"/>
    <property type="match status" value="1"/>
</dbReference>
<dbReference type="Pfam" id="PF20684">
    <property type="entry name" value="Fung_rhodopsin"/>
    <property type="match status" value="1"/>
</dbReference>
<keyword evidence="3 6" id="KW-1133">Transmembrane helix</keyword>
<name>A0A9P9IKH9_9PLEO</name>
<comment type="similarity">
    <text evidence="5">Belongs to the SAT4 family.</text>
</comment>
<dbReference type="GO" id="GO:0016020">
    <property type="term" value="C:membrane"/>
    <property type="evidence" value="ECO:0007669"/>
    <property type="project" value="UniProtKB-SubCell"/>
</dbReference>
<feature type="transmembrane region" description="Helical" evidence="6">
    <location>
        <begin position="98"/>
        <end position="115"/>
    </location>
</feature>
<keyword evidence="9" id="KW-1185">Reference proteome</keyword>
<evidence type="ECO:0000256" key="2">
    <source>
        <dbReference type="ARBA" id="ARBA00022692"/>
    </source>
</evidence>
<dbReference type="PANTHER" id="PTHR33048">
    <property type="entry name" value="PTH11-LIKE INTEGRAL MEMBRANE PROTEIN (AFU_ORTHOLOGUE AFUA_5G11245)"/>
    <property type="match status" value="1"/>
</dbReference>
<evidence type="ECO:0000256" key="5">
    <source>
        <dbReference type="ARBA" id="ARBA00038359"/>
    </source>
</evidence>
<proteinExistence type="inferred from homology"/>
<feature type="domain" description="Rhodopsin" evidence="7">
    <location>
        <begin position="6"/>
        <end position="102"/>
    </location>
</feature>
<dbReference type="InterPro" id="IPR049326">
    <property type="entry name" value="Rhodopsin_dom_fungi"/>
</dbReference>
<dbReference type="OrthoDB" id="444631at2759"/>
<feature type="non-terminal residue" evidence="8">
    <location>
        <position position="163"/>
    </location>
</feature>
<evidence type="ECO:0000256" key="6">
    <source>
        <dbReference type="SAM" id="Phobius"/>
    </source>
</evidence>
<dbReference type="InterPro" id="IPR052337">
    <property type="entry name" value="SAT4-like"/>
</dbReference>
<sequence>IALPASGFVKLSLFLQYYTFFKVKRYIRTSIYITAALIATFYSILTILYFGICSPRRGETILELILSRRYLQIANMSLAVGVISMLLDWILLVLSISADWKIGVIIIFATVLYQNDTLDPSWTVSYISLWTEIEFFAGITAACMPTTLQLLVRHNVLPSFDKS</sequence>
<organism evidence="8 9">
    <name type="scientific">Dendryphion nanum</name>
    <dbReference type="NCBI Taxonomy" id="256645"/>
    <lineage>
        <taxon>Eukaryota</taxon>
        <taxon>Fungi</taxon>
        <taxon>Dikarya</taxon>
        <taxon>Ascomycota</taxon>
        <taxon>Pezizomycotina</taxon>
        <taxon>Dothideomycetes</taxon>
        <taxon>Pleosporomycetidae</taxon>
        <taxon>Pleosporales</taxon>
        <taxon>Torulaceae</taxon>
        <taxon>Dendryphion</taxon>
    </lineage>
</organism>
<gene>
    <name evidence="8" type="ORF">B0J11DRAFT_405812</name>
</gene>
<evidence type="ECO:0000256" key="4">
    <source>
        <dbReference type="ARBA" id="ARBA00023136"/>
    </source>
</evidence>
<keyword evidence="4 6" id="KW-0472">Membrane</keyword>
<keyword evidence="2 6" id="KW-0812">Transmembrane</keyword>
<dbReference type="Proteomes" id="UP000700596">
    <property type="component" value="Unassembled WGS sequence"/>
</dbReference>
<evidence type="ECO:0000313" key="8">
    <source>
        <dbReference type="EMBL" id="KAH7122570.1"/>
    </source>
</evidence>
<protein>
    <recommendedName>
        <fullName evidence="7">Rhodopsin domain-containing protein</fullName>
    </recommendedName>
</protein>
<dbReference type="EMBL" id="JAGMWT010000009">
    <property type="protein sequence ID" value="KAH7122570.1"/>
    <property type="molecule type" value="Genomic_DNA"/>
</dbReference>
<accession>A0A9P9IKH9</accession>
<evidence type="ECO:0000313" key="9">
    <source>
        <dbReference type="Proteomes" id="UP000700596"/>
    </source>
</evidence>
<feature type="non-terminal residue" evidence="8">
    <location>
        <position position="1"/>
    </location>
</feature>
<evidence type="ECO:0000259" key="7">
    <source>
        <dbReference type="Pfam" id="PF20684"/>
    </source>
</evidence>
<feature type="transmembrane region" description="Helical" evidence="6">
    <location>
        <begin position="31"/>
        <end position="52"/>
    </location>
</feature>
<evidence type="ECO:0000256" key="3">
    <source>
        <dbReference type="ARBA" id="ARBA00022989"/>
    </source>
</evidence>
<comment type="subcellular location">
    <subcellularLocation>
        <location evidence="1">Membrane</location>
        <topology evidence="1">Multi-pass membrane protein</topology>
    </subcellularLocation>
</comment>
<feature type="transmembrane region" description="Helical" evidence="6">
    <location>
        <begin position="72"/>
        <end position="91"/>
    </location>
</feature>
<feature type="transmembrane region" description="Helical" evidence="6">
    <location>
        <begin position="135"/>
        <end position="152"/>
    </location>
</feature>
<evidence type="ECO:0000256" key="1">
    <source>
        <dbReference type="ARBA" id="ARBA00004141"/>
    </source>
</evidence>
<reference evidence="8" key="1">
    <citation type="journal article" date="2021" name="Nat. Commun.">
        <title>Genetic determinants of endophytism in the Arabidopsis root mycobiome.</title>
        <authorList>
            <person name="Mesny F."/>
            <person name="Miyauchi S."/>
            <person name="Thiergart T."/>
            <person name="Pickel B."/>
            <person name="Atanasova L."/>
            <person name="Karlsson M."/>
            <person name="Huettel B."/>
            <person name="Barry K.W."/>
            <person name="Haridas S."/>
            <person name="Chen C."/>
            <person name="Bauer D."/>
            <person name="Andreopoulos W."/>
            <person name="Pangilinan J."/>
            <person name="LaButti K."/>
            <person name="Riley R."/>
            <person name="Lipzen A."/>
            <person name="Clum A."/>
            <person name="Drula E."/>
            <person name="Henrissat B."/>
            <person name="Kohler A."/>
            <person name="Grigoriev I.V."/>
            <person name="Martin F.M."/>
            <person name="Hacquard S."/>
        </authorList>
    </citation>
    <scope>NUCLEOTIDE SEQUENCE</scope>
    <source>
        <strain evidence="8">MPI-CAGE-CH-0243</strain>
    </source>
</reference>
<dbReference type="AlphaFoldDB" id="A0A9P9IKH9"/>
<comment type="caution">
    <text evidence="8">The sequence shown here is derived from an EMBL/GenBank/DDBJ whole genome shotgun (WGS) entry which is preliminary data.</text>
</comment>